<dbReference type="PANTHER" id="PTHR18898">
    <property type="entry name" value="NUCLEOPROTEIN TPR-RELATED"/>
    <property type="match status" value="1"/>
</dbReference>
<organism evidence="2 3">
    <name type="scientific">Heterorhabditis bacteriophora</name>
    <name type="common">Entomopathogenic nematode worm</name>
    <dbReference type="NCBI Taxonomy" id="37862"/>
    <lineage>
        <taxon>Eukaryota</taxon>
        <taxon>Metazoa</taxon>
        <taxon>Ecdysozoa</taxon>
        <taxon>Nematoda</taxon>
        <taxon>Chromadorea</taxon>
        <taxon>Rhabditida</taxon>
        <taxon>Rhabditina</taxon>
        <taxon>Rhabditomorpha</taxon>
        <taxon>Strongyloidea</taxon>
        <taxon>Heterorhabditidae</taxon>
        <taxon>Heterorhabditis</taxon>
    </lineage>
</organism>
<feature type="coiled-coil region" evidence="1">
    <location>
        <begin position="112"/>
        <end position="139"/>
    </location>
</feature>
<proteinExistence type="predicted"/>
<reference evidence="3" key="1">
    <citation type="submission" date="2016-11" db="UniProtKB">
        <authorList>
            <consortium name="WormBaseParasite"/>
        </authorList>
    </citation>
    <scope>IDENTIFICATION</scope>
</reference>
<keyword evidence="1" id="KW-0175">Coiled coil</keyword>
<dbReference type="AlphaFoldDB" id="A0A1I7XDM0"/>
<dbReference type="GO" id="GO:0017056">
    <property type="term" value="F:structural constituent of nuclear pore"/>
    <property type="evidence" value="ECO:0007669"/>
    <property type="project" value="TreeGrafter"/>
</dbReference>
<dbReference type="PANTHER" id="PTHR18898:SF2">
    <property type="entry name" value="NUCLEOPROTEIN TPR"/>
    <property type="match status" value="1"/>
</dbReference>
<dbReference type="WBParaSite" id="Hba_15556">
    <property type="protein sequence ID" value="Hba_15556"/>
    <property type="gene ID" value="Hba_15556"/>
</dbReference>
<dbReference type="GO" id="GO:0005643">
    <property type="term" value="C:nuclear pore"/>
    <property type="evidence" value="ECO:0007669"/>
    <property type="project" value="TreeGrafter"/>
</dbReference>
<dbReference type="GO" id="GO:1901673">
    <property type="term" value="P:regulation of mitotic spindle assembly"/>
    <property type="evidence" value="ECO:0007669"/>
    <property type="project" value="TreeGrafter"/>
</dbReference>
<name>A0A1I7XDM0_HETBA</name>
<evidence type="ECO:0000313" key="3">
    <source>
        <dbReference type="WBParaSite" id="Hba_15556"/>
    </source>
</evidence>
<evidence type="ECO:0000256" key="1">
    <source>
        <dbReference type="SAM" id="Coils"/>
    </source>
</evidence>
<protein>
    <submittedName>
        <fullName evidence="3">TPR_MLP1_2 domain-containing protein</fullName>
    </submittedName>
</protein>
<dbReference type="Proteomes" id="UP000095283">
    <property type="component" value="Unplaced"/>
</dbReference>
<feature type="coiled-coil region" evidence="1">
    <location>
        <begin position="284"/>
        <end position="424"/>
    </location>
</feature>
<evidence type="ECO:0000313" key="2">
    <source>
        <dbReference type="Proteomes" id="UP000095283"/>
    </source>
</evidence>
<feature type="coiled-coil region" evidence="1">
    <location>
        <begin position="460"/>
        <end position="677"/>
    </location>
</feature>
<sequence length="760" mass="87721">MEADNLLGDNVEGDNMQDVKHTNVSVIQNLDAGASQEPGPANVESEQGGEFVAHDDMGQPIEDEPTPVTEIVHSSDLQSLLAQNAWLSEFLVHNVRMYIYIYTQHYFLAHTNQNLEEELTDIREKFKELSAKNSELQSQVTSSANDLNERSRLYRQLESARNDLAIKKIQLDCDVEKLKHEKEERDTAVKTLTKEKHLLATENFGLKDQLQQISNEKAALHLEKKTQEQEIRTMNFERERARLDKDMFAESKKWFLQEIAERDSKVSQLRIEMSSKELSWQRERLSLNDDIARLQLIAEEHEAQIQLKKSRTEELIARIEEISAEHRQALSDMEAELRSKTELANLYKDSLEKSEHVAAELNEQWQAREGLFEETKQVLVEVRQEMEEEKKAQQEEISSRDAQIAELKDELQKANDLLKSKHAVHLNVTEEELSVLSPAAAETARLLKGGQSLTSIIREHARLAGKLAESREQNRQLELTMREMRAPQLLHQKDVLDQTFDQNNRLQDQLKDADEQRRRLEGQRDAANRELAFTRAELEKYQRDHAKLGKQLQKRNMQLESELASERALAAQAMQSAQNSELDRLKRDLKRAQIGEANLKTELDQMNTTFRTLREQAESLKKLAEDNVSAAEARASKLKAEDAVSQARASEMKVSRLEEHIKLLKDEKEKVERIQEDRVARSEQIVAEVKMTNARLETSFEMQKQTAAAVVKELEKVQKECDQIRSENDRLRSVDVQHAAEIQKLHSEMMELQGKYSEYK</sequence>
<keyword evidence="2" id="KW-1185">Reference proteome</keyword>
<dbReference type="GO" id="GO:0006406">
    <property type="term" value="P:mRNA export from nucleus"/>
    <property type="evidence" value="ECO:0007669"/>
    <property type="project" value="TreeGrafter"/>
</dbReference>
<accession>A0A1I7XDM0</accession>
<feature type="coiled-coil region" evidence="1">
    <location>
        <begin position="175"/>
        <end position="230"/>
    </location>
</feature>
<feature type="coiled-coil region" evidence="1">
    <location>
        <begin position="707"/>
        <end position="734"/>
    </location>
</feature>